<dbReference type="SMART" id="SM00116">
    <property type="entry name" value="CBS"/>
    <property type="match status" value="2"/>
</dbReference>
<accession>A0ABW8CEW7</accession>
<dbReference type="RefSeq" id="WP_250975959.1">
    <property type="nucleotide sequence ID" value="NZ_JBITYG010000009.1"/>
</dbReference>
<name>A0ABW8CEW7_9ACTN</name>
<evidence type="ECO:0000313" key="4">
    <source>
        <dbReference type="EMBL" id="MFI9104367.1"/>
    </source>
</evidence>
<dbReference type="InterPro" id="IPR046342">
    <property type="entry name" value="CBS_dom_sf"/>
</dbReference>
<proteinExistence type="predicted"/>
<gene>
    <name evidence="4" type="ORF">ACIGXA_28015</name>
</gene>
<dbReference type="PANTHER" id="PTHR43080:SF2">
    <property type="entry name" value="CBS DOMAIN-CONTAINING PROTEIN"/>
    <property type="match status" value="1"/>
</dbReference>
<dbReference type="PROSITE" id="PS51371">
    <property type="entry name" value="CBS"/>
    <property type="match status" value="2"/>
</dbReference>
<dbReference type="SUPFAM" id="SSF54631">
    <property type="entry name" value="CBS-domain pair"/>
    <property type="match status" value="1"/>
</dbReference>
<keyword evidence="1 2" id="KW-0129">CBS domain</keyword>
<feature type="domain" description="CBS" evidence="3">
    <location>
        <begin position="74"/>
        <end position="131"/>
    </location>
</feature>
<dbReference type="Proteomes" id="UP001614394">
    <property type="component" value="Unassembled WGS sequence"/>
</dbReference>
<dbReference type="EMBL" id="JBITYG010000009">
    <property type="protein sequence ID" value="MFI9104367.1"/>
    <property type="molecule type" value="Genomic_DNA"/>
</dbReference>
<evidence type="ECO:0000256" key="1">
    <source>
        <dbReference type="ARBA" id="ARBA00023122"/>
    </source>
</evidence>
<dbReference type="InterPro" id="IPR000644">
    <property type="entry name" value="CBS_dom"/>
</dbReference>
<reference evidence="4 5" key="1">
    <citation type="submission" date="2024-10" db="EMBL/GenBank/DDBJ databases">
        <title>The Natural Products Discovery Center: Release of the First 8490 Sequenced Strains for Exploring Actinobacteria Biosynthetic Diversity.</title>
        <authorList>
            <person name="Kalkreuter E."/>
            <person name="Kautsar S.A."/>
            <person name="Yang D."/>
            <person name="Bader C.D."/>
            <person name="Teijaro C.N."/>
            <person name="Fluegel L."/>
            <person name="Davis C.M."/>
            <person name="Simpson J.R."/>
            <person name="Lauterbach L."/>
            <person name="Steele A.D."/>
            <person name="Gui C."/>
            <person name="Meng S."/>
            <person name="Li G."/>
            <person name="Viehrig K."/>
            <person name="Ye F."/>
            <person name="Su P."/>
            <person name="Kiefer A.F."/>
            <person name="Nichols A."/>
            <person name="Cepeda A.J."/>
            <person name="Yan W."/>
            <person name="Fan B."/>
            <person name="Jiang Y."/>
            <person name="Adhikari A."/>
            <person name="Zheng C.-J."/>
            <person name="Schuster L."/>
            <person name="Cowan T.M."/>
            <person name="Smanski M.J."/>
            <person name="Chevrette M.G."/>
            <person name="De Carvalho L.P.S."/>
            <person name="Shen B."/>
        </authorList>
    </citation>
    <scope>NUCLEOTIDE SEQUENCE [LARGE SCALE GENOMIC DNA]</scope>
    <source>
        <strain evidence="4 5">NPDC053399</strain>
    </source>
</reference>
<dbReference type="Pfam" id="PF00571">
    <property type="entry name" value="CBS"/>
    <property type="match status" value="2"/>
</dbReference>
<comment type="caution">
    <text evidence="4">The sequence shown here is derived from an EMBL/GenBank/DDBJ whole genome shotgun (WGS) entry which is preliminary data.</text>
</comment>
<dbReference type="InterPro" id="IPR051257">
    <property type="entry name" value="Diverse_CBS-Domain"/>
</dbReference>
<protein>
    <submittedName>
        <fullName evidence="4">CBS domain-containing protein</fullName>
    </submittedName>
</protein>
<sequence>MATARDIMHKGVESISEHETLDVAAKRMRDAGIGALAITDSDGGLRGVLTDRDIVLRCVAIGHDPSAIRAAELMNGKPVTAMAGDTTDSVVAAMAAKRIRRIPVLDGDSLVGMISEADIARKLGAAEAGRLAAAIRAD</sequence>
<organism evidence="4 5">
    <name type="scientific">Streptomyces fildesensis</name>
    <dbReference type="NCBI Taxonomy" id="375757"/>
    <lineage>
        <taxon>Bacteria</taxon>
        <taxon>Bacillati</taxon>
        <taxon>Actinomycetota</taxon>
        <taxon>Actinomycetes</taxon>
        <taxon>Kitasatosporales</taxon>
        <taxon>Streptomycetaceae</taxon>
        <taxon>Streptomyces</taxon>
    </lineage>
</organism>
<evidence type="ECO:0000313" key="5">
    <source>
        <dbReference type="Proteomes" id="UP001614394"/>
    </source>
</evidence>
<dbReference type="PANTHER" id="PTHR43080">
    <property type="entry name" value="CBS DOMAIN-CONTAINING PROTEIN CBSX3, MITOCHONDRIAL"/>
    <property type="match status" value="1"/>
</dbReference>
<keyword evidence="5" id="KW-1185">Reference proteome</keyword>
<feature type="domain" description="CBS" evidence="3">
    <location>
        <begin position="8"/>
        <end position="66"/>
    </location>
</feature>
<evidence type="ECO:0000256" key="2">
    <source>
        <dbReference type="PROSITE-ProRule" id="PRU00703"/>
    </source>
</evidence>
<dbReference type="Gene3D" id="3.10.580.10">
    <property type="entry name" value="CBS-domain"/>
    <property type="match status" value="1"/>
</dbReference>
<evidence type="ECO:0000259" key="3">
    <source>
        <dbReference type="PROSITE" id="PS51371"/>
    </source>
</evidence>